<evidence type="ECO:0000313" key="2">
    <source>
        <dbReference type="EMBL" id="GAA5518078.1"/>
    </source>
</evidence>
<dbReference type="InterPro" id="IPR002937">
    <property type="entry name" value="Amino_oxidase"/>
</dbReference>
<dbReference type="SUPFAM" id="SSF54373">
    <property type="entry name" value="FAD-linked reductases, C-terminal domain"/>
    <property type="match status" value="1"/>
</dbReference>
<accession>A0ABP9WE31</accession>
<dbReference type="SUPFAM" id="SSF51905">
    <property type="entry name" value="FAD/NAD(P)-binding domain"/>
    <property type="match status" value="1"/>
</dbReference>
<protein>
    <submittedName>
        <fullName evidence="2">Protoporphyrinogen oxidase</fullName>
    </submittedName>
</protein>
<proteinExistence type="predicted"/>
<feature type="domain" description="Amine oxidase" evidence="1">
    <location>
        <begin position="12"/>
        <end position="374"/>
    </location>
</feature>
<organism evidence="2 3">
    <name type="scientific">Demequina sediminis</name>
    <dbReference type="NCBI Taxonomy" id="1930058"/>
    <lineage>
        <taxon>Bacteria</taxon>
        <taxon>Bacillati</taxon>
        <taxon>Actinomycetota</taxon>
        <taxon>Actinomycetes</taxon>
        <taxon>Micrococcales</taxon>
        <taxon>Demequinaceae</taxon>
        <taxon>Demequina</taxon>
    </lineage>
</organism>
<dbReference type="Gene3D" id="3.50.50.60">
    <property type="entry name" value="FAD/NAD(P)-binding domain"/>
    <property type="match status" value="1"/>
</dbReference>
<dbReference type="Gene3D" id="1.10.3110.10">
    <property type="entry name" value="protoporphyrinogen ix oxidase, domain 3"/>
    <property type="match status" value="1"/>
</dbReference>
<dbReference type="Proteomes" id="UP001426770">
    <property type="component" value="Unassembled WGS sequence"/>
</dbReference>
<gene>
    <name evidence="2" type="primary">hemY</name>
    <name evidence="2" type="ORF">Lsed01_00495</name>
</gene>
<keyword evidence="3" id="KW-1185">Reference proteome</keyword>
<dbReference type="InterPro" id="IPR050464">
    <property type="entry name" value="Zeta_carotene_desat/Oxidored"/>
</dbReference>
<sequence length="428" mass="43785">MAERVLVVGGGVAGLLAARRHARRGSVVTVLEAGQGWGGRVSPLSLAGLTLDAGAESFATRTDAVAALARELGLEGDIVAPTRSPAWVVTPSRAYPLPTTGWLGIPTRPLLADVRSVIGWGAAAEAALERTRPLGEVRDDATVGSLVRTRLGAGVADLLVAPVLQGVYSRPLDELPLAAIDPTLPAQLRAAGSLTALAERRRALAPAGSAVLGLRGGMWRLTEALAESAREAGVRLVAGTAAAHAERVDGAWRVRAGGGTLVADTLVLAVPQAAARTLVPVLPDPPAQHRVALVTLVLDAPDLDAAPRGTGVLALDGVTRAKALTHATAKWRWLREAARGSHVVRLSYALRDPGEDLVAHAVPDASRLLGVDLSPESVRSSAVVEWPDASPARVADIRPLPGLELVGSAAGLSGLAAIVGAEAAGSGR</sequence>
<reference evidence="2 3" key="1">
    <citation type="submission" date="2024-02" db="EMBL/GenBank/DDBJ databases">
        <title>Lysinimicrobium sediminis NBRC 112286.</title>
        <authorList>
            <person name="Ichikawa N."/>
            <person name="Katano-Makiyama Y."/>
            <person name="Hidaka K."/>
        </authorList>
    </citation>
    <scope>NUCLEOTIDE SEQUENCE [LARGE SCALE GENOMIC DNA]</scope>
    <source>
        <strain evidence="2 3">NBRC 112286</strain>
    </source>
</reference>
<evidence type="ECO:0000259" key="1">
    <source>
        <dbReference type="Pfam" id="PF01593"/>
    </source>
</evidence>
<dbReference type="Pfam" id="PF01593">
    <property type="entry name" value="Amino_oxidase"/>
    <property type="match status" value="1"/>
</dbReference>
<evidence type="ECO:0000313" key="3">
    <source>
        <dbReference type="Proteomes" id="UP001426770"/>
    </source>
</evidence>
<comment type="caution">
    <text evidence="2">The sequence shown here is derived from an EMBL/GenBank/DDBJ whole genome shotgun (WGS) entry which is preliminary data.</text>
</comment>
<dbReference type="EMBL" id="BAABRR010000002">
    <property type="protein sequence ID" value="GAA5518078.1"/>
    <property type="molecule type" value="Genomic_DNA"/>
</dbReference>
<name>A0ABP9WE31_9MICO</name>
<dbReference type="PANTHER" id="PTHR42923:SF3">
    <property type="entry name" value="PROTOPORPHYRINOGEN OXIDASE"/>
    <property type="match status" value="1"/>
</dbReference>
<dbReference type="InterPro" id="IPR036188">
    <property type="entry name" value="FAD/NAD-bd_sf"/>
</dbReference>
<dbReference type="PANTHER" id="PTHR42923">
    <property type="entry name" value="PROTOPORPHYRINOGEN OXIDASE"/>
    <property type="match status" value="1"/>
</dbReference>
<dbReference type="RefSeq" id="WP_286213965.1">
    <property type="nucleotide sequence ID" value="NZ_AP027736.1"/>
</dbReference>
<dbReference type="Gene3D" id="3.90.660.20">
    <property type="entry name" value="Protoporphyrinogen oxidase, mitochondrial, domain 2"/>
    <property type="match status" value="1"/>
</dbReference>